<dbReference type="InterPro" id="IPR027417">
    <property type="entry name" value="P-loop_NTPase"/>
</dbReference>
<dbReference type="RefSeq" id="WP_131170526.1">
    <property type="nucleotide sequence ID" value="NZ_FXTL01000001.1"/>
</dbReference>
<reference evidence="1 2" key="1">
    <citation type="submission" date="2019-01" db="EMBL/GenBank/DDBJ databases">
        <title>Lactibacter flavus gen. nov., sp. nov., a novel bacterium of the family Propionibacteriaceae isolated from raw milk and dairy products.</title>
        <authorList>
            <person name="Huptas C."/>
            <person name="Wenning M."/>
            <person name="Breitenwieser F."/>
            <person name="Doll E."/>
            <person name="Von Neubeck M."/>
            <person name="Busse H.-J."/>
            <person name="Scherer S."/>
        </authorList>
    </citation>
    <scope>NUCLEOTIDE SEQUENCE [LARGE SCALE GENOMIC DNA]</scope>
    <source>
        <strain evidence="1 2">DSM 22130</strain>
    </source>
</reference>
<evidence type="ECO:0008006" key="3">
    <source>
        <dbReference type="Google" id="ProtNLM"/>
    </source>
</evidence>
<dbReference type="EMBL" id="SDMR01000001">
    <property type="protein sequence ID" value="TBT96113.1"/>
    <property type="molecule type" value="Genomic_DNA"/>
</dbReference>
<keyword evidence="2" id="KW-1185">Reference proteome</keyword>
<evidence type="ECO:0000313" key="1">
    <source>
        <dbReference type="EMBL" id="TBT96113.1"/>
    </source>
</evidence>
<dbReference type="Proteomes" id="UP000291933">
    <property type="component" value="Unassembled WGS sequence"/>
</dbReference>
<comment type="caution">
    <text evidence="1">The sequence shown here is derived from an EMBL/GenBank/DDBJ whole genome shotgun (WGS) entry which is preliminary data.</text>
</comment>
<protein>
    <recommendedName>
        <fullName evidence="3">Serine kinase</fullName>
    </recommendedName>
</protein>
<dbReference type="AlphaFoldDB" id="A0A4Q9KNI8"/>
<dbReference type="OrthoDB" id="115640at2"/>
<dbReference type="Gene3D" id="3.40.50.300">
    <property type="entry name" value="P-loop containing nucleotide triphosphate hydrolases"/>
    <property type="match status" value="1"/>
</dbReference>
<proteinExistence type="predicted"/>
<gene>
    <name evidence="1" type="ORF">ET996_00080</name>
</gene>
<dbReference type="SUPFAM" id="SSF53795">
    <property type="entry name" value="PEP carboxykinase-like"/>
    <property type="match status" value="1"/>
</dbReference>
<accession>A0A4Q9KNI8</accession>
<sequence length="262" mass="27137">MSGGRLRVRSFGVVVELAWDDGVHPDAAANLAATLPPGATPTDDEPGRRVTVRADGPVDADGRFVLDGPDGRARHAHWDGLLHAVERDLASYVALHSPDAVFFHAGAVGTPRGAILLPGRSFAGKTTLVSALLRAGCSYLSDEYAVVDAGGLIHPYPRRLSIRGEGGRWNVPASELGARVQDAPLLCALVASVTYDPDADGVLTPLDPGRAALALVDNAVAALTRPREVLLASGALARGAVCLAGRRSDADAAARQLLDALA</sequence>
<name>A0A4Q9KNI8_PROTD</name>
<evidence type="ECO:0000313" key="2">
    <source>
        <dbReference type="Proteomes" id="UP000291933"/>
    </source>
</evidence>
<organism evidence="1 2">
    <name type="scientific">Propioniciclava tarda</name>
    <dbReference type="NCBI Taxonomy" id="433330"/>
    <lineage>
        <taxon>Bacteria</taxon>
        <taxon>Bacillati</taxon>
        <taxon>Actinomycetota</taxon>
        <taxon>Actinomycetes</taxon>
        <taxon>Propionibacteriales</taxon>
        <taxon>Propionibacteriaceae</taxon>
        <taxon>Propioniciclava</taxon>
    </lineage>
</organism>